<name>A0A078ALC2_STYLE</name>
<evidence type="ECO:0000313" key="4">
    <source>
        <dbReference type="EMBL" id="CDW83009.1"/>
    </source>
</evidence>
<dbReference type="PANTHER" id="PTHR45964:SF5">
    <property type="entry name" value="WSCD FAMILY MEMBER CG9164"/>
    <property type="match status" value="1"/>
</dbReference>
<feature type="domain" description="Sulfotransferase" evidence="3">
    <location>
        <begin position="91"/>
        <end position="258"/>
    </location>
</feature>
<dbReference type="AlphaFoldDB" id="A0A078ALC2"/>
<proteinExistence type="inferred from homology"/>
<reference evidence="4 5" key="1">
    <citation type="submission" date="2014-06" db="EMBL/GenBank/DDBJ databases">
        <authorList>
            <person name="Swart Estienne"/>
        </authorList>
    </citation>
    <scope>NUCLEOTIDE SEQUENCE [LARGE SCALE GENOMIC DNA]</scope>
    <source>
        <strain evidence="4 5">130c</strain>
    </source>
</reference>
<comment type="similarity">
    <text evidence="1">Belongs to the WSCD family.</text>
</comment>
<dbReference type="Proteomes" id="UP000039865">
    <property type="component" value="Unassembled WGS sequence"/>
</dbReference>
<dbReference type="SUPFAM" id="SSF52540">
    <property type="entry name" value="P-loop containing nucleoside triphosphate hydrolases"/>
    <property type="match status" value="1"/>
</dbReference>
<dbReference type="EMBL" id="CCKQ01011443">
    <property type="protein sequence ID" value="CDW83009.1"/>
    <property type="molecule type" value="Genomic_DNA"/>
</dbReference>
<feature type="region of interest" description="Disordered" evidence="2">
    <location>
        <begin position="394"/>
        <end position="413"/>
    </location>
</feature>
<gene>
    <name evidence="4" type="primary">Contig8193.g8740</name>
    <name evidence="4" type="ORF">STYLEM_12048</name>
</gene>
<protein>
    <submittedName>
        <fullName evidence="4">Fbox domain containing protein</fullName>
    </submittedName>
</protein>
<dbReference type="Pfam" id="PF00685">
    <property type="entry name" value="Sulfotransfer_1"/>
    <property type="match status" value="1"/>
</dbReference>
<dbReference type="InterPro" id="IPR027417">
    <property type="entry name" value="P-loop_NTPase"/>
</dbReference>
<dbReference type="Gene3D" id="3.40.50.300">
    <property type="entry name" value="P-loop containing nucleotide triphosphate hydrolases"/>
    <property type="match status" value="1"/>
</dbReference>
<keyword evidence="5" id="KW-1185">Reference proteome</keyword>
<accession>A0A078ALC2</accession>
<dbReference type="InterPro" id="IPR000863">
    <property type="entry name" value="Sulfotransferase_dom"/>
</dbReference>
<evidence type="ECO:0000259" key="3">
    <source>
        <dbReference type="Pfam" id="PF00685"/>
    </source>
</evidence>
<organism evidence="4 5">
    <name type="scientific">Stylonychia lemnae</name>
    <name type="common">Ciliate</name>
    <dbReference type="NCBI Taxonomy" id="5949"/>
    <lineage>
        <taxon>Eukaryota</taxon>
        <taxon>Sar</taxon>
        <taxon>Alveolata</taxon>
        <taxon>Ciliophora</taxon>
        <taxon>Intramacronucleata</taxon>
        <taxon>Spirotrichea</taxon>
        <taxon>Stichotrichia</taxon>
        <taxon>Sporadotrichida</taxon>
        <taxon>Oxytrichidae</taxon>
        <taxon>Stylonychinae</taxon>
        <taxon>Stylonychia</taxon>
    </lineage>
</organism>
<evidence type="ECO:0000256" key="1">
    <source>
        <dbReference type="ARBA" id="ARBA00010236"/>
    </source>
</evidence>
<feature type="region of interest" description="Disordered" evidence="2">
    <location>
        <begin position="1"/>
        <end position="30"/>
    </location>
</feature>
<feature type="compositionally biased region" description="Basic and acidic residues" evidence="2">
    <location>
        <begin position="1"/>
        <end position="17"/>
    </location>
</feature>
<dbReference type="OrthoDB" id="5985073at2759"/>
<dbReference type="InterPro" id="IPR051589">
    <property type="entry name" value="Sialate-O-sulfotransferase"/>
</dbReference>
<evidence type="ECO:0000313" key="5">
    <source>
        <dbReference type="Proteomes" id="UP000039865"/>
    </source>
</evidence>
<dbReference type="InParanoid" id="A0A078ALC2"/>
<evidence type="ECO:0000256" key="2">
    <source>
        <dbReference type="SAM" id="MobiDB-lite"/>
    </source>
</evidence>
<sequence length="413" mass="48189">MERKDQIRVATDSEKTKQQAPSTKKPILREGNKAYDIERPFFDNQEIKKPLADVRKYLLQKIQDGDDQLMIGSLPTLGYLDDTDVNPEDQETVILASYPRSGNTLLRAYIERIMGFVTGSDCDIEKKLNKELMMMGLNGEGLVDKRVLVVKTHYPERYGKTKFYAEKCILEVRNPVDAVTSLFNMVCTGSHNKSMHPGDYAKFSKEWNEFIEQEITVWKDFHDFWLNAKIPVHLIRFEDILTDPRPTMIKLFKFILNTSHIEGTVIEKYIDLAVKEKAPEIYKPREGRVNTNMDKFNREQLDFMYNYAKEQLQYFGYDDTYTLNKLGLNSKFIDDFNNQNLEKSIFIQQEADEITSIFINYPALLLRKKSMLYPEGRTSYRFKRALRKKVTILDKATQHKPGEDSNSAEQSKQ</sequence>
<feature type="compositionally biased region" description="Polar residues" evidence="2">
    <location>
        <begin position="404"/>
        <end position="413"/>
    </location>
</feature>
<dbReference type="PANTHER" id="PTHR45964">
    <property type="entry name" value="WSCD FAMILY MEMBER CG9164"/>
    <property type="match status" value="1"/>
</dbReference>
<dbReference type="GO" id="GO:0008146">
    <property type="term" value="F:sulfotransferase activity"/>
    <property type="evidence" value="ECO:0007669"/>
    <property type="project" value="InterPro"/>
</dbReference>